<dbReference type="InterPro" id="IPR052955">
    <property type="entry name" value="UPF0703_membrane_permease"/>
</dbReference>
<feature type="transmembrane region" description="Helical" evidence="1">
    <location>
        <begin position="12"/>
        <end position="33"/>
    </location>
</feature>
<evidence type="ECO:0000313" key="4">
    <source>
        <dbReference type="EMBL" id="MCY9518513.1"/>
    </source>
</evidence>
<dbReference type="InterPro" id="IPR048447">
    <property type="entry name" value="DUF1980_C"/>
</dbReference>
<accession>A0ABT4DMC4</accession>
<organism evidence="4 5">
    <name type="scientific">Paenibacillus apiarius</name>
    <dbReference type="NCBI Taxonomy" id="46240"/>
    <lineage>
        <taxon>Bacteria</taxon>
        <taxon>Bacillati</taxon>
        <taxon>Bacillota</taxon>
        <taxon>Bacilli</taxon>
        <taxon>Bacillales</taxon>
        <taxon>Paenibacillaceae</taxon>
        <taxon>Paenibacillus</taxon>
    </lineage>
</organism>
<feature type="domain" description="DUF1980" evidence="3">
    <location>
        <begin position="202"/>
        <end position="337"/>
    </location>
</feature>
<dbReference type="Pfam" id="PF21537">
    <property type="entry name" value="DUF1980_C"/>
    <property type="match status" value="1"/>
</dbReference>
<keyword evidence="1" id="KW-0812">Transmembrane</keyword>
<dbReference type="InterPro" id="IPR048493">
    <property type="entry name" value="DUF1980_N"/>
</dbReference>
<keyword evidence="1" id="KW-0472">Membrane</keyword>
<name>A0ABT4DMC4_9BACL</name>
<dbReference type="Pfam" id="PF09323">
    <property type="entry name" value="DUF1980"/>
    <property type="match status" value="1"/>
</dbReference>
<evidence type="ECO:0000259" key="2">
    <source>
        <dbReference type="Pfam" id="PF09323"/>
    </source>
</evidence>
<dbReference type="EMBL" id="JAMDLW010000001">
    <property type="protein sequence ID" value="MCY9518513.1"/>
    <property type="molecule type" value="Genomic_DNA"/>
</dbReference>
<sequence length="348" mass="38150">MTLSSRPWKQGFIYLLQSLVMFAWSLFVFILLWQNKLLLYIAPRVEIWVKLGAAALYGLAAFQLYRGMRALSEPSAAQQHDCGCCSHHEASYSLQKPLLLCALFLLPLAVANALPATSLGSAMAEKKGVQYAASSERSSLAAPSPLAAGTKDGTDAADAAPDSDDDSFFLGADGKPIPIETVIVPRDKGRPDKSGTIDGKFKYDSYSKVYAEHASSLDKQAVIDIAEALFIETITTLDLYKQQFSGKKVNIRGFVHRGEGMNRNQFAVVRFSVECCAADAFPYGVVVETPQASRYANDTWIEVNGTLSTTTFDDAEIMKIEAEKIGSIAPAKEPYVYMDPDFYFGKRK</sequence>
<protein>
    <submittedName>
        <fullName evidence="4">TIGR03943 family protein</fullName>
    </submittedName>
</protein>
<evidence type="ECO:0000259" key="3">
    <source>
        <dbReference type="Pfam" id="PF21537"/>
    </source>
</evidence>
<evidence type="ECO:0000256" key="1">
    <source>
        <dbReference type="SAM" id="Phobius"/>
    </source>
</evidence>
<feature type="domain" description="DUF1980" evidence="2">
    <location>
        <begin position="16"/>
        <end position="130"/>
    </location>
</feature>
<proteinExistence type="predicted"/>
<comment type="caution">
    <text evidence="4">The sequence shown here is derived from an EMBL/GenBank/DDBJ whole genome shotgun (WGS) entry which is preliminary data.</text>
</comment>
<keyword evidence="5" id="KW-1185">Reference proteome</keyword>
<evidence type="ECO:0000313" key="5">
    <source>
        <dbReference type="Proteomes" id="UP001207626"/>
    </source>
</evidence>
<dbReference type="InterPro" id="IPR015402">
    <property type="entry name" value="DUF1980"/>
</dbReference>
<dbReference type="PANTHER" id="PTHR40047:SF1">
    <property type="entry name" value="UPF0703 PROTEIN YCGQ"/>
    <property type="match status" value="1"/>
</dbReference>
<dbReference type="NCBIfam" id="TIGR03943">
    <property type="entry name" value="TIGR03943 family putative permease subunit"/>
    <property type="match status" value="1"/>
</dbReference>
<reference evidence="4 5" key="1">
    <citation type="submission" date="2022-05" db="EMBL/GenBank/DDBJ databases">
        <title>Genome Sequencing of Bee-Associated Microbes.</title>
        <authorList>
            <person name="Dunlap C."/>
        </authorList>
    </citation>
    <scope>NUCLEOTIDE SEQUENCE [LARGE SCALE GENOMIC DNA]</scope>
    <source>
        <strain evidence="4 5">NRRL NRS-1438</strain>
    </source>
</reference>
<gene>
    <name evidence="4" type="ORF">M5X09_02345</name>
</gene>
<keyword evidence="1" id="KW-1133">Transmembrane helix</keyword>
<dbReference type="RefSeq" id="WP_176392760.1">
    <property type="nucleotide sequence ID" value="NZ_JAMDLV010000038.1"/>
</dbReference>
<dbReference type="PANTHER" id="PTHR40047">
    <property type="entry name" value="UPF0703 PROTEIN YCGQ"/>
    <property type="match status" value="1"/>
</dbReference>
<dbReference type="Proteomes" id="UP001207626">
    <property type="component" value="Unassembled WGS sequence"/>
</dbReference>